<protein>
    <submittedName>
        <fullName evidence="7">DNA-binding transcriptional LysR family regulator</fullName>
    </submittedName>
</protein>
<gene>
    <name evidence="7" type="ORF">EV668_4966</name>
</gene>
<evidence type="ECO:0000313" key="7">
    <source>
        <dbReference type="EMBL" id="TDR84518.1"/>
    </source>
</evidence>
<name>A0A4R7BH79_9HYPH</name>
<comment type="similarity">
    <text evidence="1">Belongs to the LysR transcriptional regulatory family.</text>
</comment>
<dbReference type="PANTHER" id="PTHR30118">
    <property type="entry name" value="HTH-TYPE TRANSCRIPTIONAL REGULATOR LEUO-RELATED"/>
    <property type="match status" value="1"/>
</dbReference>
<dbReference type="Pfam" id="PF00126">
    <property type="entry name" value="HTH_1"/>
    <property type="match status" value="1"/>
</dbReference>
<dbReference type="EMBL" id="SNZR01000020">
    <property type="protein sequence ID" value="TDR84518.1"/>
    <property type="molecule type" value="Genomic_DNA"/>
</dbReference>
<proteinExistence type="inferred from homology"/>
<keyword evidence="5" id="KW-0804">Transcription</keyword>
<dbReference type="SUPFAM" id="SSF53850">
    <property type="entry name" value="Periplasmic binding protein-like II"/>
    <property type="match status" value="1"/>
</dbReference>
<dbReference type="RefSeq" id="WP_133775247.1">
    <property type="nucleotide sequence ID" value="NZ_SNZR01000020.1"/>
</dbReference>
<dbReference type="Proteomes" id="UP000295122">
    <property type="component" value="Unassembled WGS sequence"/>
</dbReference>
<dbReference type="InterPro" id="IPR050389">
    <property type="entry name" value="LysR-type_TF"/>
</dbReference>
<evidence type="ECO:0000259" key="6">
    <source>
        <dbReference type="PROSITE" id="PS50931"/>
    </source>
</evidence>
<evidence type="ECO:0000256" key="1">
    <source>
        <dbReference type="ARBA" id="ARBA00009437"/>
    </source>
</evidence>
<comment type="caution">
    <text evidence="7">The sequence shown here is derived from an EMBL/GenBank/DDBJ whole genome shotgun (WGS) entry which is preliminary data.</text>
</comment>
<keyword evidence="2" id="KW-0536">Nodulation</keyword>
<keyword evidence="8" id="KW-1185">Reference proteome</keyword>
<dbReference type="Gene3D" id="1.10.10.10">
    <property type="entry name" value="Winged helix-like DNA-binding domain superfamily/Winged helix DNA-binding domain"/>
    <property type="match status" value="1"/>
</dbReference>
<evidence type="ECO:0000256" key="5">
    <source>
        <dbReference type="ARBA" id="ARBA00023163"/>
    </source>
</evidence>
<dbReference type="InterPro" id="IPR036388">
    <property type="entry name" value="WH-like_DNA-bd_sf"/>
</dbReference>
<reference evidence="7 8" key="1">
    <citation type="submission" date="2019-03" db="EMBL/GenBank/DDBJ databases">
        <title>Genomic Encyclopedia of Type Strains, Phase IV (KMG-IV): sequencing the most valuable type-strain genomes for metagenomic binning, comparative biology and taxonomic classification.</title>
        <authorList>
            <person name="Goeker M."/>
        </authorList>
    </citation>
    <scope>NUCLEOTIDE SEQUENCE [LARGE SCALE GENOMIC DNA]</scope>
    <source>
        <strain evidence="7 8">DSM 25903</strain>
    </source>
</reference>
<dbReference type="InterPro" id="IPR005119">
    <property type="entry name" value="LysR_subst-bd"/>
</dbReference>
<organism evidence="7 8">
    <name type="scientific">Enterovirga rhinocerotis</name>
    <dbReference type="NCBI Taxonomy" id="1339210"/>
    <lineage>
        <taxon>Bacteria</taxon>
        <taxon>Pseudomonadati</taxon>
        <taxon>Pseudomonadota</taxon>
        <taxon>Alphaproteobacteria</taxon>
        <taxon>Hyphomicrobiales</taxon>
        <taxon>Methylobacteriaceae</taxon>
        <taxon>Enterovirga</taxon>
    </lineage>
</organism>
<keyword evidence="4 7" id="KW-0238">DNA-binding</keyword>
<evidence type="ECO:0000256" key="2">
    <source>
        <dbReference type="ARBA" id="ARBA00022458"/>
    </source>
</evidence>
<evidence type="ECO:0000256" key="3">
    <source>
        <dbReference type="ARBA" id="ARBA00023015"/>
    </source>
</evidence>
<dbReference type="Gene3D" id="3.40.190.10">
    <property type="entry name" value="Periplasmic binding protein-like II"/>
    <property type="match status" value="2"/>
</dbReference>
<dbReference type="GO" id="GO:0003700">
    <property type="term" value="F:DNA-binding transcription factor activity"/>
    <property type="evidence" value="ECO:0007669"/>
    <property type="project" value="InterPro"/>
</dbReference>
<dbReference type="AlphaFoldDB" id="A0A4R7BH79"/>
<evidence type="ECO:0000256" key="4">
    <source>
        <dbReference type="ARBA" id="ARBA00023125"/>
    </source>
</evidence>
<evidence type="ECO:0000313" key="8">
    <source>
        <dbReference type="Proteomes" id="UP000295122"/>
    </source>
</evidence>
<dbReference type="InterPro" id="IPR000847">
    <property type="entry name" value="LysR_HTH_N"/>
</dbReference>
<dbReference type="InterPro" id="IPR036390">
    <property type="entry name" value="WH_DNA-bd_sf"/>
</dbReference>
<dbReference type="InterPro" id="IPR037402">
    <property type="entry name" value="YidZ_PBP2"/>
</dbReference>
<dbReference type="Pfam" id="PF03466">
    <property type="entry name" value="LysR_substrate"/>
    <property type="match status" value="1"/>
</dbReference>
<dbReference type="OrthoDB" id="8339333at2"/>
<dbReference type="PANTHER" id="PTHR30118:SF15">
    <property type="entry name" value="TRANSCRIPTIONAL REGULATORY PROTEIN"/>
    <property type="match status" value="1"/>
</dbReference>
<dbReference type="CDD" id="cd08417">
    <property type="entry name" value="PBP2_Nitroaromatics_like"/>
    <property type="match status" value="1"/>
</dbReference>
<accession>A0A4R7BH79</accession>
<dbReference type="PROSITE" id="PS50931">
    <property type="entry name" value="HTH_LYSR"/>
    <property type="match status" value="1"/>
</dbReference>
<dbReference type="GO" id="GO:0003677">
    <property type="term" value="F:DNA binding"/>
    <property type="evidence" value="ECO:0007669"/>
    <property type="project" value="UniProtKB-KW"/>
</dbReference>
<sequence length="312" mass="34648">MNLRKFDLNLLVIFQTIIATRSVVAAADQIGLSPSAVSHALARLRVMFNDELFRRSSRGLEPTDRALGLASEIEIGLAHIGHAIEGQHNFDPASAERRFTMQIADYISGILLAPLAKRLQAEAPGVSVEVLPFSTGSEVERIAADVQLRFTPGQKAPAALRVERLITDKFMVVMRRDHPAVGTKLTPEIYASLSHVRLSPSAIGTMMVDEALMRRGLKRRIVMSVPSWFDVPQIVENSDLVAIVPSRLSRSNRRLAGLHAAELPLSEVKFAIDLSWDARRDRDPAQRWFRALLKAVLRRPDPIRDGQKACDD</sequence>
<feature type="domain" description="HTH lysR-type" evidence="6">
    <location>
        <begin position="6"/>
        <end position="63"/>
    </location>
</feature>
<keyword evidence="3" id="KW-0805">Transcription regulation</keyword>
<dbReference type="SUPFAM" id="SSF46785">
    <property type="entry name" value="Winged helix' DNA-binding domain"/>
    <property type="match status" value="1"/>
</dbReference>